<feature type="region of interest" description="Disordered" evidence="1">
    <location>
        <begin position="642"/>
        <end position="662"/>
    </location>
</feature>
<gene>
    <name evidence="3" type="ORF">PV08_01591</name>
</gene>
<feature type="transmembrane region" description="Helical" evidence="2">
    <location>
        <begin position="585"/>
        <end position="611"/>
    </location>
</feature>
<dbReference type="EMBL" id="KN847492">
    <property type="protein sequence ID" value="KIW21012.1"/>
    <property type="molecule type" value="Genomic_DNA"/>
</dbReference>
<keyword evidence="2" id="KW-0472">Membrane</keyword>
<evidence type="ECO:0000313" key="3">
    <source>
        <dbReference type="EMBL" id="KIW21012.1"/>
    </source>
</evidence>
<dbReference type="AlphaFoldDB" id="A0A0D2A8D7"/>
<accession>A0A0D2A8D7</accession>
<dbReference type="OrthoDB" id="3540210at2759"/>
<protein>
    <submittedName>
        <fullName evidence="3">Uncharacterized protein</fullName>
    </submittedName>
</protein>
<evidence type="ECO:0000313" key="4">
    <source>
        <dbReference type="Proteomes" id="UP000053328"/>
    </source>
</evidence>
<evidence type="ECO:0000256" key="2">
    <source>
        <dbReference type="SAM" id="Phobius"/>
    </source>
</evidence>
<evidence type="ECO:0000256" key="1">
    <source>
        <dbReference type="SAM" id="MobiDB-lite"/>
    </source>
</evidence>
<dbReference type="RefSeq" id="XP_016241228.1">
    <property type="nucleotide sequence ID" value="XM_016375952.1"/>
</dbReference>
<sequence length="747" mass="82846">MADALDPATSVHQGFWKDWSKDGIQGLTWTLSPTNAIILTNSLTLFVTIISVQLWTIIRYTLHQTGATSPPEMTPHLRSEQVILRNAGSDLATAQHMLSLAWKSRRISGKRSLRSYGIGFLALIYAVIFMLSGIFSNRAISSGSTNGGSAVLVTSKYCGVWNDTYFAIATGGFSNQEELQLNTQWVAKVAHDIQLSLQYAQECYFSQSSNMLVSARSATSNATSSRCNSLKSPSLGWDTRKGSCPFKEQTCHQDSKTIVLDTGDIDSHMHLGINAPPSQRLTYRRNTTCAVLDDKNYITGWDGSVTNTSSPNPGQKTAYANYGPSLYKSTNWTYSYTNFASFYNNFSSQVTAPYLVDPERAYAFAEPQWSTSDFAPVAEVAQTDADLTLLFLSFIGMYLGEVNDPWFSAHEAQLVNTSTPFLNQRYLRDEAISTIGCTEQHQFCTHNGTCTGFLGFDQVQNVKEFNDALTPHQNATFDRMLRAVAFSLIAHVVENLGVTTTSMLATSVTKTGSTGAVISEPLPDDQWETELQYWHSVAMAQLQRGMAEWATGQIAPSPQYVQYLLPPTAEQDVWFCKSMIIPSTFYQSFSVLAIMVIVILGTVIIVLGFTIENLAACVRSRLRKSPPRGDWEHDDMLRRPTSGIGLNLSRTTRRDRHPSMATRESTFEKDFDSLMGLRPSTNRRISSQVLAPTDPAFGIVNYHTTSSFTGKSKEMMKGFSFRLEEKASMPSNLVVPFENPRKSPSPP</sequence>
<proteinExistence type="predicted"/>
<dbReference type="Proteomes" id="UP000053328">
    <property type="component" value="Unassembled WGS sequence"/>
</dbReference>
<dbReference type="HOGENOM" id="CLU_014247_0_0_1"/>
<name>A0A0D2A8D7_9EURO</name>
<dbReference type="GeneID" id="27328674"/>
<dbReference type="VEuPathDB" id="FungiDB:PV08_01591"/>
<organism evidence="3 4">
    <name type="scientific">Exophiala spinifera</name>
    <dbReference type="NCBI Taxonomy" id="91928"/>
    <lineage>
        <taxon>Eukaryota</taxon>
        <taxon>Fungi</taxon>
        <taxon>Dikarya</taxon>
        <taxon>Ascomycota</taxon>
        <taxon>Pezizomycotina</taxon>
        <taxon>Eurotiomycetes</taxon>
        <taxon>Chaetothyriomycetidae</taxon>
        <taxon>Chaetothyriales</taxon>
        <taxon>Herpotrichiellaceae</taxon>
        <taxon>Exophiala</taxon>
    </lineage>
</organism>
<feature type="transmembrane region" description="Helical" evidence="2">
    <location>
        <begin position="113"/>
        <end position="135"/>
    </location>
</feature>
<feature type="transmembrane region" description="Helical" evidence="2">
    <location>
        <begin position="36"/>
        <end position="58"/>
    </location>
</feature>
<keyword evidence="2" id="KW-1133">Transmembrane helix</keyword>
<reference evidence="3 4" key="1">
    <citation type="submission" date="2015-01" db="EMBL/GenBank/DDBJ databases">
        <title>The Genome Sequence of Exophiala spinifera CBS89968.</title>
        <authorList>
            <consortium name="The Broad Institute Genomics Platform"/>
            <person name="Cuomo C."/>
            <person name="de Hoog S."/>
            <person name="Gorbushina A."/>
            <person name="Stielow B."/>
            <person name="Teixiera M."/>
            <person name="Abouelleil A."/>
            <person name="Chapman S.B."/>
            <person name="Priest M."/>
            <person name="Young S.K."/>
            <person name="Wortman J."/>
            <person name="Nusbaum C."/>
            <person name="Birren B."/>
        </authorList>
    </citation>
    <scope>NUCLEOTIDE SEQUENCE [LARGE SCALE GENOMIC DNA]</scope>
    <source>
        <strain evidence="3 4">CBS 89968</strain>
    </source>
</reference>
<keyword evidence="2" id="KW-0812">Transmembrane</keyword>
<keyword evidence="4" id="KW-1185">Reference proteome</keyword>